<dbReference type="AlphaFoldDB" id="A0A840ATY6"/>
<dbReference type="Gene3D" id="1.10.10.60">
    <property type="entry name" value="Homeodomain-like"/>
    <property type="match status" value="1"/>
</dbReference>
<comment type="caution">
    <text evidence="7">The sequence shown here is derived from an EMBL/GenBank/DDBJ whole genome shotgun (WGS) entry which is preliminary data.</text>
</comment>
<dbReference type="Gene3D" id="2.60.120.10">
    <property type="entry name" value="Jelly Rolls"/>
    <property type="match status" value="1"/>
</dbReference>
<feature type="domain" description="HTH araC/xylS-type" evidence="6">
    <location>
        <begin position="192"/>
        <end position="290"/>
    </location>
</feature>
<dbReference type="Pfam" id="PF02311">
    <property type="entry name" value="AraC_binding"/>
    <property type="match status" value="1"/>
</dbReference>
<dbReference type="InterPro" id="IPR009057">
    <property type="entry name" value="Homeodomain-like_sf"/>
</dbReference>
<organism evidence="7 8">
    <name type="scientific">Kaistia hirudinis</name>
    <dbReference type="NCBI Taxonomy" id="1293440"/>
    <lineage>
        <taxon>Bacteria</taxon>
        <taxon>Pseudomonadati</taxon>
        <taxon>Pseudomonadota</taxon>
        <taxon>Alphaproteobacteria</taxon>
        <taxon>Hyphomicrobiales</taxon>
        <taxon>Kaistiaceae</taxon>
        <taxon>Kaistia</taxon>
    </lineage>
</organism>
<dbReference type="SUPFAM" id="SSF46689">
    <property type="entry name" value="Homeodomain-like"/>
    <property type="match status" value="1"/>
</dbReference>
<dbReference type="InterPro" id="IPR020449">
    <property type="entry name" value="Tscrpt_reg_AraC-type_HTH"/>
</dbReference>
<dbReference type="SUPFAM" id="SSF51215">
    <property type="entry name" value="Regulatory protein AraC"/>
    <property type="match status" value="1"/>
</dbReference>
<evidence type="ECO:0000256" key="2">
    <source>
        <dbReference type="ARBA" id="ARBA00023015"/>
    </source>
</evidence>
<dbReference type="InterPro" id="IPR050204">
    <property type="entry name" value="AraC_XylS_family_regulators"/>
</dbReference>
<dbReference type="PANTHER" id="PTHR46796">
    <property type="entry name" value="HTH-TYPE TRANSCRIPTIONAL ACTIVATOR RHAS-RELATED"/>
    <property type="match status" value="1"/>
</dbReference>
<dbReference type="InterPro" id="IPR003313">
    <property type="entry name" value="AraC-bd"/>
</dbReference>
<evidence type="ECO:0000313" key="8">
    <source>
        <dbReference type="Proteomes" id="UP000553963"/>
    </source>
</evidence>
<dbReference type="GO" id="GO:0043565">
    <property type="term" value="F:sequence-specific DNA binding"/>
    <property type="evidence" value="ECO:0007669"/>
    <property type="project" value="InterPro"/>
</dbReference>
<dbReference type="CDD" id="cd06999">
    <property type="entry name" value="cupin_HpaA-like_N"/>
    <property type="match status" value="1"/>
</dbReference>
<proteinExistence type="predicted"/>
<keyword evidence="3" id="KW-0238">DNA-binding</keyword>
<name>A0A840ATY6_9HYPH</name>
<evidence type="ECO:0000256" key="3">
    <source>
        <dbReference type="ARBA" id="ARBA00023125"/>
    </source>
</evidence>
<accession>A0A840ATY6</accession>
<evidence type="ECO:0000256" key="4">
    <source>
        <dbReference type="ARBA" id="ARBA00023159"/>
    </source>
</evidence>
<dbReference type="InterPro" id="IPR037923">
    <property type="entry name" value="HTH-like"/>
</dbReference>
<sequence length="291" mass="32523">MSDQSVPAYWLYGERRTDRFPDALHIETIVSRSTLHDWRIEPHRHQSLHQFFLIARGGGTARIDGVDHRLAPGTAVLMPPLHIHEFRFERGTDGFVASIAELGLRRLFDAEADAHNELMRPAVFGLGLDDAEYAELAGVMQAALTEFARNQGGREVALTAHAGLIALWFWRATRRARADSAPPRDGHAALVGRFIECVEADFRSHRPLEAYARRLGVSVPHLSRTCRETLGLSAVRVIHDRMMLEARRHLVYTSMPVSQIAFALGFSDPAYFSRFFAARAGVAPSDYRAAA</sequence>
<dbReference type="InterPro" id="IPR018060">
    <property type="entry name" value="HTH_AraC"/>
</dbReference>
<dbReference type="RefSeq" id="WP_183400693.1">
    <property type="nucleotide sequence ID" value="NZ_JACIDS010000005.1"/>
</dbReference>
<dbReference type="PRINTS" id="PR00032">
    <property type="entry name" value="HTHARAC"/>
</dbReference>
<dbReference type="EMBL" id="JACIDS010000005">
    <property type="protein sequence ID" value="MBB3933044.1"/>
    <property type="molecule type" value="Genomic_DNA"/>
</dbReference>
<dbReference type="PANTHER" id="PTHR46796:SF13">
    <property type="entry name" value="HTH-TYPE TRANSCRIPTIONAL ACTIVATOR RHAS"/>
    <property type="match status" value="1"/>
</dbReference>
<keyword evidence="1" id="KW-0963">Cytoplasm</keyword>
<evidence type="ECO:0000256" key="1">
    <source>
        <dbReference type="ARBA" id="ARBA00022490"/>
    </source>
</evidence>
<dbReference type="InterPro" id="IPR047264">
    <property type="entry name" value="Cupin_HpaA-like_N"/>
</dbReference>
<keyword evidence="8" id="KW-1185">Reference proteome</keyword>
<evidence type="ECO:0000313" key="7">
    <source>
        <dbReference type="EMBL" id="MBB3933044.1"/>
    </source>
</evidence>
<dbReference type="InterPro" id="IPR014710">
    <property type="entry name" value="RmlC-like_jellyroll"/>
</dbReference>
<dbReference type="GO" id="GO:0003700">
    <property type="term" value="F:DNA-binding transcription factor activity"/>
    <property type="evidence" value="ECO:0007669"/>
    <property type="project" value="InterPro"/>
</dbReference>
<gene>
    <name evidence="7" type="ORF">GGR25_004108</name>
</gene>
<dbReference type="Pfam" id="PF12833">
    <property type="entry name" value="HTH_18"/>
    <property type="match status" value="1"/>
</dbReference>
<evidence type="ECO:0000259" key="6">
    <source>
        <dbReference type="PROSITE" id="PS01124"/>
    </source>
</evidence>
<keyword evidence="2" id="KW-0805">Transcription regulation</keyword>
<protein>
    <submittedName>
        <fullName evidence="7">AraC family transcriptional activator of pobA</fullName>
    </submittedName>
</protein>
<dbReference type="Proteomes" id="UP000553963">
    <property type="component" value="Unassembled WGS sequence"/>
</dbReference>
<keyword evidence="4" id="KW-0010">Activator</keyword>
<dbReference type="SMART" id="SM00342">
    <property type="entry name" value="HTH_ARAC"/>
    <property type="match status" value="1"/>
</dbReference>
<evidence type="ECO:0000256" key="5">
    <source>
        <dbReference type="ARBA" id="ARBA00023163"/>
    </source>
</evidence>
<reference evidence="7 8" key="1">
    <citation type="submission" date="2020-08" db="EMBL/GenBank/DDBJ databases">
        <title>Genomic Encyclopedia of Type Strains, Phase IV (KMG-IV): sequencing the most valuable type-strain genomes for metagenomic binning, comparative biology and taxonomic classification.</title>
        <authorList>
            <person name="Goeker M."/>
        </authorList>
    </citation>
    <scope>NUCLEOTIDE SEQUENCE [LARGE SCALE GENOMIC DNA]</scope>
    <source>
        <strain evidence="7 8">DSM 25966</strain>
    </source>
</reference>
<keyword evidence="5" id="KW-0804">Transcription</keyword>
<dbReference type="PROSITE" id="PS01124">
    <property type="entry name" value="HTH_ARAC_FAMILY_2"/>
    <property type="match status" value="1"/>
</dbReference>